<dbReference type="Proteomes" id="UP000319852">
    <property type="component" value="Chromosome"/>
</dbReference>
<keyword evidence="1" id="KW-0732">Signal</keyword>
<keyword evidence="3" id="KW-1185">Reference proteome</keyword>
<protein>
    <recommendedName>
        <fullName evidence="4">PEP-CTERM protein-sorting domain-containing protein</fullName>
    </recommendedName>
</protein>
<dbReference type="OrthoDB" id="262046at2"/>
<dbReference type="EMBL" id="CP036263">
    <property type="protein sequence ID" value="QDT00918.1"/>
    <property type="molecule type" value="Genomic_DNA"/>
</dbReference>
<accession>A0A517N1N7</accession>
<reference evidence="2 3" key="1">
    <citation type="submission" date="2019-02" db="EMBL/GenBank/DDBJ databases">
        <title>Deep-cultivation of Planctomycetes and their phenomic and genomic characterization uncovers novel biology.</title>
        <authorList>
            <person name="Wiegand S."/>
            <person name="Jogler M."/>
            <person name="Boedeker C."/>
            <person name="Pinto D."/>
            <person name="Vollmers J."/>
            <person name="Rivas-Marin E."/>
            <person name="Kohn T."/>
            <person name="Peeters S.H."/>
            <person name="Heuer A."/>
            <person name="Rast P."/>
            <person name="Oberbeckmann S."/>
            <person name="Bunk B."/>
            <person name="Jeske O."/>
            <person name="Meyerdierks A."/>
            <person name="Storesund J.E."/>
            <person name="Kallscheuer N."/>
            <person name="Luecker S."/>
            <person name="Lage O.M."/>
            <person name="Pohl T."/>
            <person name="Merkel B.J."/>
            <person name="Hornburger P."/>
            <person name="Mueller R.-W."/>
            <person name="Bruemmer F."/>
            <person name="Labrenz M."/>
            <person name="Spormann A.M."/>
            <person name="Op den Camp H."/>
            <person name="Overmann J."/>
            <person name="Amann R."/>
            <person name="Jetten M.S.M."/>
            <person name="Mascher T."/>
            <person name="Medema M.H."/>
            <person name="Devos D.P."/>
            <person name="Kaster A.-K."/>
            <person name="Ovreas L."/>
            <person name="Rohde M."/>
            <person name="Galperin M.Y."/>
            <person name="Jogler C."/>
        </authorList>
    </citation>
    <scope>NUCLEOTIDE SEQUENCE [LARGE SCALE GENOMIC DNA]</scope>
    <source>
        <strain evidence="2 3">HG15A2</strain>
    </source>
</reference>
<evidence type="ECO:0000313" key="3">
    <source>
        <dbReference type="Proteomes" id="UP000319852"/>
    </source>
</evidence>
<dbReference type="KEGG" id="amob:HG15A2_42600"/>
<evidence type="ECO:0000256" key="1">
    <source>
        <dbReference type="SAM" id="SignalP"/>
    </source>
</evidence>
<dbReference type="AlphaFoldDB" id="A0A517N1N7"/>
<gene>
    <name evidence="2" type="ORF">HG15A2_42600</name>
</gene>
<proteinExistence type="predicted"/>
<organism evidence="2 3">
    <name type="scientific">Adhaeretor mobilis</name>
    <dbReference type="NCBI Taxonomy" id="1930276"/>
    <lineage>
        <taxon>Bacteria</taxon>
        <taxon>Pseudomonadati</taxon>
        <taxon>Planctomycetota</taxon>
        <taxon>Planctomycetia</taxon>
        <taxon>Pirellulales</taxon>
        <taxon>Lacipirellulaceae</taxon>
        <taxon>Adhaeretor</taxon>
    </lineage>
</organism>
<name>A0A517N1N7_9BACT</name>
<feature type="signal peptide" evidence="1">
    <location>
        <begin position="1"/>
        <end position="24"/>
    </location>
</feature>
<evidence type="ECO:0000313" key="2">
    <source>
        <dbReference type="EMBL" id="QDT00918.1"/>
    </source>
</evidence>
<evidence type="ECO:0008006" key="4">
    <source>
        <dbReference type="Google" id="ProtNLM"/>
    </source>
</evidence>
<dbReference type="RefSeq" id="WP_145062734.1">
    <property type="nucleotide sequence ID" value="NZ_CP036263.1"/>
</dbReference>
<feature type="chain" id="PRO_5021892773" description="PEP-CTERM protein-sorting domain-containing protein" evidence="1">
    <location>
        <begin position="25"/>
        <end position="233"/>
    </location>
</feature>
<sequence length="233" mass="24229" precursor="true">MNFKPYSLAFATALLLLLSPHAHAAFTFDFVQDDPFDGGESGKGLVGASVIGTDLDTGIDVTLETIEIIGQNGSLASSGDPDTDHKTNVQANVNSLGINDDTNPGGYSNESRDFNPGEAWVISFDVDVNLVEIDLAGQDDGALLTISSTAFSDVVLGNGESGDVHNLGELFVTAGTTITLQMSADSNVMDPDTGLRVDSLTVGTIPEPSSFLLAGCAVLFAFGRGNRLQVVGK</sequence>